<feature type="compositionally biased region" description="Basic and acidic residues" evidence="1">
    <location>
        <begin position="53"/>
        <end position="64"/>
    </location>
</feature>
<gene>
    <name evidence="2" type="ORF">CLUMA_CG007814</name>
</gene>
<dbReference type="EMBL" id="CVRI01000038">
    <property type="protein sequence ID" value="CRK94299.1"/>
    <property type="molecule type" value="Genomic_DNA"/>
</dbReference>
<keyword evidence="3" id="KW-1185">Reference proteome</keyword>
<dbReference type="AlphaFoldDB" id="A0A1J1I264"/>
<reference evidence="2 3" key="1">
    <citation type="submission" date="2015-04" db="EMBL/GenBank/DDBJ databases">
        <authorList>
            <person name="Syromyatnikov M.Y."/>
            <person name="Popov V.N."/>
        </authorList>
    </citation>
    <scope>NUCLEOTIDE SEQUENCE [LARGE SCALE GENOMIC DNA]</scope>
</reference>
<evidence type="ECO:0000256" key="1">
    <source>
        <dbReference type="SAM" id="MobiDB-lite"/>
    </source>
</evidence>
<feature type="compositionally biased region" description="Basic and acidic residues" evidence="1">
    <location>
        <begin position="14"/>
        <end position="28"/>
    </location>
</feature>
<feature type="compositionally biased region" description="Basic residues" evidence="1">
    <location>
        <begin position="1"/>
        <end position="13"/>
    </location>
</feature>
<name>A0A1J1I264_9DIPT</name>
<evidence type="ECO:0000313" key="3">
    <source>
        <dbReference type="Proteomes" id="UP000183832"/>
    </source>
</evidence>
<proteinExistence type="predicted"/>
<sequence>MYNGTIHRRKLKEQKKISGKRNEKENSNKRRIASPPHCTRFVFLSTGSPKSTAKTDREGKRKKL</sequence>
<accession>A0A1J1I264</accession>
<feature type="region of interest" description="Disordered" evidence="1">
    <location>
        <begin position="1"/>
        <end position="64"/>
    </location>
</feature>
<evidence type="ECO:0000313" key="2">
    <source>
        <dbReference type="EMBL" id="CRK94299.1"/>
    </source>
</evidence>
<organism evidence="2 3">
    <name type="scientific">Clunio marinus</name>
    <dbReference type="NCBI Taxonomy" id="568069"/>
    <lineage>
        <taxon>Eukaryota</taxon>
        <taxon>Metazoa</taxon>
        <taxon>Ecdysozoa</taxon>
        <taxon>Arthropoda</taxon>
        <taxon>Hexapoda</taxon>
        <taxon>Insecta</taxon>
        <taxon>Pterygota</taxon>
        <taxon>Neoptera</taxon>
        <taxon>Endopterygota</taxon>
        <taxon>Diptera</taxon>
        <taxon>Nematocera</taxon>
        <taxon>Chironomoidea</taxon>
        <taxon>Chironomidae</taxon>
        <taxon>Clunio</taxon>
    </lineage>
</organism>
<protein>
    <submittedName>
        <fullName evidence="2">CLUMA_CG007814, isoform A</fullName>
    </submittedName>
</protein>
<dbReference type="Proteomes" id="UP000183832">
    <property type="component" value="Unassembled WGS sequence"/>
</dbReference>